<sequence length="227" mass="26261">MEQNMVIDESWQVLRKIFETHGIRRTYEKDNFIFMKAEQARYIGFITSGQARTVVTNSDGDALTLFYLGENNMIGSESLLKRDVFPVIISVQAITECTVYLLPKEKFWEIFESEDLSKDLIIQHLVMRITTLSDYIACSHFRDNRKRIAYFLHSNYMLNGPVISHTNEQIAAITGVNRVSVNRIINALARDEILRPEYKKIVILDDERLQSIFGSLSLFGEVDVKQQ</sequence>
<name>A0A1I7GPG9_9FIRM</name>
<dbReference type="AlphaFoldDB" id="A0A1I7GPG9"/>
<evidence type="ECO:0000256" key="1">
    <source>
        <dbReference type="ARBA" id="ARBA00023015"/>
    </source>
</evidence>
<keyword evidence="2" id="KW-0238">DNA-binding</keyword>
<dbReference type="Pfam" id="PF13545">
    <property type="entry name" value="HTH_Crp_2"/>
    <property type="match status" value="1"/>
</dbReference>
<dbReference type="PROSITE" id="PS50042">
    <property type="entry name" value="CNMP_BINDING_3"/>
    <property type="match status" value="1"/>
</dbReference>
<dbReference type="PANTHER" id="PTHR24567">
    <property type="entry name" value="CRP FAMILY TRANSCRIPTIONAL REGULATORY PROTEIN"/>
    <property type="match status" value="1"/>
</dbReference>
<dbReference type="InterPro" id="IPR012318">
    <property type="entry name" value="HTH_CRP"/>
</dbReference>
<dbReference type="RefSeq" id="WP_090470911.1">
    <property type="nucleotide sequence ID" value="NZ_FOWF01000008.1"/>
</dbReference>
<dbReference type="GO" id="GO:0003677">
    <property type="term" value="F:DNA binding"/>
    <property type="evidence" value="ECO:0007669"/>
    <property type="project" value="UniProtKB-KW"/>
</dbReference>
<dbReference type="GO" id="GO:0003700">
    <property type="term" value="F:DNA-binding transcription factor activity"/>
    <property type="evidence" value="ECO:0007669"/>
    <property type="project" value="TreeGrafter"/>
</dbReference>
<dbReference type="SUPFAM" id="SSF46785">
    <property type="entry name" value="Winged helix' DNA-binding domain"/>
    <property type="match status" value="1"/>
</dbReference>
<dbReference type="Pfam" id="PF00027">
    <property type="entry name" value="cNMP_binding"/>
    <property type="match status" value="1"/>
</dbReference>
<dbReference type="GO" id="GO:0005829">
    <property type="term" value="C:cytosol"/>
    <property type="evidence" value="ECO:0007669"/>
    <property type="project" value="TreeGrafter"/>
</dbReference>
<evidence type="ECO:0000313" key="6">
    <source>
        <dbReference type="Proteomes" id="UP000198817"/>
    </source>
</evidence>
<reference evidence="5 6" key="1">
    <citation type="submission" date="2016-10" db="EMBL/GenBank/DDBJ databases">
        <authorList>
            <person name="de Groot N.N."/>
        </authorList>
    </citation>
    <scope>NUCLEOTIDE SEQUENCE [LARGE SCALE GENOMIC DNA]</scope>
    <source>
        <strain evidence="5 6">KHGC13</strain>
    </source>
</reference>
<proteinExistence type="predicted"/>
<dbReference type="SMART" id="SM00419">
    <property type="entry name" value="HTH_CRP"/>
    <property type="match status" value="1"/>
</dbReference>
<evidence type="ECO:0000313" key="5">
    <source>
        <dbReference type="EMBL" id="SFU50116.1"/>
    </source>
</evidence>
<dbReference type="Proteomes" id="UP000198817">
    <property type="component" value="Unassembled WGS sequence"/>
</dbReference>
<organism evidence="5 6">
    <name type="scientific">Eubacterium pyruvativorans</name>
    <dbReference type="NCBI Taxonomy" id="155865"/>
    <lineage>
        <taxon>Bacteria</taxon>
        <taxon>Bacillati</taxon>
        <taxon>Bacillota</taxon>
        <taxon>Clostridia</taxon>
        <taxon>Eubacteriales</taxon>
        <taxon>Eubacteriaceae</taxon>
        <taxon>Eubacterium</taxon>
    </lineage>
</organism>
<dbReference type="InterPro" id="IPR036390">
    <property type="entry name" value="WH_DNA-bd_sf"/>
</dbReference>
<gene>
    <name evidence="5" type="ORF">SAMN05216508_10837</name>
</gene>
<dbReference type="PANTHER" id="PTHR24567:SF26">
    <property type="entry name" value="REGULATORY PROTEIN YEIL"/>
    <property type="match status" value="1"/>
</dbReference>
<dbReference type="Gene3D" id="2.60.120.10">
    <property type="entry name" value="Jelly Rolls"/>
    <property type="match status" value="1"/>
</dbReference>
<dbReference type="EMBL" id="FPBT01000008">
    <property type="protein sequence ID" value="SFU50116.1"/>
    <property type="molecule type" value="Genomic_DNA"/>
</dbReference>
<evidence type="ECO:0000256" key="2">
    <source>
        <dbReference type="ARBA" id="ARBA00023125"/>
    </source>
</evidence>
<evidence type="ECO:0000259" key="4">
    <source>
        <dbReference type="PROSITE" id="PS50042"/>
    </source>
</evidence>
<dbReference type="CDD" id="cd00038">
    <property type="entry name" value="CAP_ED"/>
    <property type="match status" value="1"/>
</dbReference>
<feature type="domain" description="Cyclic nucleotide-binding" evidence="4">
    <location>
        <begin position="25"/>
        <end position="128"/>
    </location>
</feature>
<keyword evidence="5" id="KW-0418">Kinase</keyword>
<dbReference type="SUPFAM" id="SSF51206">
    <property type="entry name" value="cAMP-binding domain-like"/>
    <property type="match status" value="1"/>
</dbReference>
<keyword evidence="5" id="KW-0808">Transferase</keyword>
<dbReference type="OrthoDB" id="1735718at2"/>
<dbReference type="SMART" id="SM00100">
    <property type="entry name" value="cNMP"/>
    <property type="match status" value="1"/>
</dbReference>
<keyword evidence="6" id="KW-1185">Reference proteome</keyword>
<dbReference type="InterPro" id="IPR018490">
    <property type="entry name" value="cNMP-bd_dom_sf"/>
</dbReference>
<dbReference type="STRING" id="155865.SAMN05216515_10831"/>
<evidence type="ECO:0000256" key="3">
    <source>
        <dbReference type="ARBA" id="ARBA00023163"/>
    </source>
</evidence>
<keyword evidence="3" id="KW-0804">Transcription</keyword>
<dbReference type="InterPro" id="IPR000595">
    <property type="entry name" value="cNMP-bd_dom"/>
</dbReference>
<dbReference type="InterPro" id="IPR050397">
    <property type="entry name" value="Env_Response_Regulators"/>
</dbReference>
<dbReference type="GO" id="GO:0016301">
    <property type="term" value="F:kinase activity"/>
    <property type="evidence" value="ECO:0007669"/>
    <property type="project" value="UniProtKB-KW"/>
</dbReference>
<accession>A0A1I7GPG9</accession>
<protein>
    <submittedName>
        <fullName evidence="5">cAMP-binding domain of CRP or a regulatory subunit of cAMP-dependent protein kinases</fullName>
    </submittedName>
</protein>
<keyword evidence="1" id="KW-0805">Transcription regulation</keyword>
<dbReference type="InterPro" id="IPR014710">
    <property type="entry name" value="RmlC-like_jellyroll"/>
</dbReference>